<evidence type="ECO:0000256" key="9">
    <source>
        <dbReference type="ARBA" id="ARBA00023136"/>
    </source>
</evidence>
<feature type="transmembrane region" description="Helical" evidence="10">
    <location>
        <begin position="21"/>
        <end position="44"/>
    </location>
</feature>
<dbReference type="PRINTS" id="PR01374">
    <property type="entry name" value="TONBPROTEIN"/>
</dbReference>
<keyword evidence="7 10" id="KW-0653">Protein transport</keyword>
<organism evidence="13 14">
    <name type="scientific">Marinicella litoralis</name>
    <dbReference type="NCBI Taxonomy" id="644220"/>
    <lineage>
        <taxon>Bacteria</taxon>
        <taxon>Pseudomonadati</taxon>
        <taxon>Pseudomonadota</taxon>
        <taxon>Gammaproteobacteria</taxon>
        <taxon>Lysobacterales</taxon>
        <taxon>Marinicellaceae</taxon>
        <taxon>Marinicella</taxon>
    </lineage>
</organism>
<evidence type="ECO:0000256" key="1">
    <source>
        <dbReference type="ARBA" id="ARBA00004383"/>
    </source>
</evidence>
<dbReference type="AlphaFoldDB" id="A0A4R6XYI1"/>
<dbReference type="GO" id="GO:0005886">
    <property type="term" value="C:plasma membrane"/>
    <property type="evidence" value="ECO:0007669"/>
    <property type="project" value="UniProtKB-SubCell"/>
</dbReference>
<evidence type="ECO:0000259" key="12">
    <source>
        <dbReference type="PROSITE" id="PS52015"/>
    </source>
</evidence>
<evidence type="ECO:0000256" key="6">
    <source>
        <dbReference type="ARBA" id="ARBA00022692"/>
    </source>
</evidence>
<dbReference type="SUPFAM" id="SSF74653">
    <property type="entry name" value="TolA/TonB C-terminal domain"/>
    <property type="match status" value="1"/>
</dbReference>
<feature type="compositionally biased region" description="Basic and acidic residues" evidence="11">
    <location>
        <begin position="68"/>
        <end position="80"/>
    </location>
</feature>
<dbReference type="EMBL" id="SNZB01000002">
    <property type="protein sequence ID" value="TDR22803.1"/>
    <property type="molecule type" value="Genomic_DNA"/>
</dbReference>
<dbReference type="PANTHER" id="PTHR33446:SF14">
    <property type="entry name" value="PROTEIN TONB"/>
    <property type="match status" value="1"/>
</dbReference>
<dbReference type="GO" id="GO:0015891">
    <property type="term" value="P:siderophore transport"/>
    <property type="evidence" value="ECO:0007669"/>
    <property type="project" value="InterPro"/>
</dbReference>
<dbReference type="GO" id="GO:0015031">
    <property type="term" value="P:protein transport"/>
    <property type="evidence" value="ECO:0007669"/>
    <property type="project" value="UniProtKB-UniRule"/>
</dbReference>
<feature type="compositionally biased region" description="Pro residues" evidence="11">
    <location>
        <begin position="81"/>
        <end position="92"/>
    </location>
</feature>
<keyword evidence="14" id="KW-1185">Reference proteome</keyword>
<dbReference type="InterPro" id="IPR003538">
    <property type="entry name" value="TonB"/>
</dbReference>
<comment type="subcellular location">
    <subcellularLocation>
        <location evidence="1 10">Cell inner membrane</location>
        <topology evidence="1 10">Single-pass membrane protein</topology>
        <orientation evidence="1 10">Periplasmic side</orientation>
    </subcellularLocation>
</comment>
<proteinExistence type="inferred from homology"/>
<evidence type="ECO:0000256" key="8">
    <source>
        <dbReference type="ARBA" id="ARBA00022989"/>
    </source>
</evidence>
<evidence type="ECO:0000256" key="11">
    <source>
        <dbReference type="SAM" id="MobiDB-lite"/>
    </source>
</evidence>
<dbReference type="Proteomes" id="UP000295724">
    <property type="component" value="Unassembled WGS sequence"/>
</dbReference>
<keyword evidence="6 10" id="KW-0812">Transmembrane</keyword>
<dbReference type="PANTHER" id="PTHR33446">
    <property type="entry name" value="PROTEIN TONB-RELATED"/>
    <property type="match status" value="1"/>
</dbReference>
<keyword evidence="3 10" id="KW-0813">Transport</keyword>
<evidence type="ECO:0000313" key="14">
    <source>
        <dbReference type="Proteomes" id="UP000295724"/>
    </source>
</evidence>
<keyword evidence="9 10" id="KW-0472">Membrane</keyword>
<comment type="similarity">
    <text evidence="2 10">Belongs to the TonB family.</text>
</comment>
<evidence type="ECO:0000256" key="7">
    <source>
        <dbReference type="ARBA" id="ARBA00022927"/>
    </source>
</evidence>
<feature type="region of interest" description="Disordered" evidence="11">
    <location>
        <begin position="68"/>
        <end position="96"/>
    </location>
</feature>
<gene>
    <name evidence="13" type="ORF">C8D91_1296</name>
</gene>
<evidence type="ECO:0000256" key="2">
    <source>
        <dbReference type="ARBA" id="ARBA00006555"/>
    </source>
</evidence>
<sequence length="220" mass="24414">MTEDTINQKFHASQKSFFRTLLGYVGGLAVVVFLFWFMMFLITFTETGIDDSGKTRFLDFVRVKRNETPERKKNKPEKPPLPEAPPKQPPTPKLDNFDASAEKMAVSAAPVETNVELNAGGFSIGAIGEGEYLPIVKVAPIYPERAASRGVEGFCTVSYTVTKQGKTANVVVVPDQCSSSLFHSSSIRAAAKFKYKPRIKDGEAIEVHNVRNKFTYKLEN</sequence>
<evidence type="ECO:0000256" key="3">
    <source>
        <dbReference type="ARBA" id="ARBA00022448"/>
    </source>
</evidence>
<dbReference type="OrthoDB" id="1628901at2"/>
<dbReference type="RefSeq" id="WP_099019418.1">
    <property type="nucleotide sequence ID" value="NZ_NIHB01000002.1"/>
</dbReference>
<evidence type="ECO:0000256" key="5">
    <source>
        <dbReference type="ARBA" id="ARBA00022519"/>
    </source>
</evidence>
<dbReference type="PROSITE" id="PS52015">
    <property type="entry name" value="TONB_CTD"/>
    <property type="match status" value="1"/>
</dbReference>
<name>A0A4R6XYI1_9GAMM</name>
<dbReference type="InterPro" id="IPR051045">
    <property type="entry name" value="TonB-dependent_transducer"/>
</dbReference>
<dbReference type="GO" id="GO:0030288">
    <property type="term" value="C:outer membrane-bounded periplasmic space"/>
    <property type="evidence" value="ECO:0007669"/>
    <property type="project" value="InterPro"/>
</dbReference>
<keyword evidence="10" id="KW-0735">Signal-anchor</keyword>
<dbReference type="GO" id="GO:0031992">
    <property type="term" value="F:energy transducer activity"/>
    <property type="evidence" value="ECO:0007669"/>
    <property type="project" value="InterPro"/>
</dbReference>
<dbReference type="Gene3D" id="3.30.1150.10">
    <property type="match status" value="1"/>
</dbReference>
<protein>
    <recommendedName>
        <fullName evidence="10">Protein TonB</fullName>
    </recommendedName>
</protein>
<keyword evidence="8 10" id="KW-1133">Transmembrane helix</keyword>
<feature type="domain" description="TonB C-terminal" evidence="12">
    <location>
        <begin position="127"/>
        <end position="220"/>
    </location>
</feature>
<accession>A0A4R6XYI1</accession>
<dbReference type="InterPro" id="IPR037682">
    <property type="entry name" value="TonB_C"/>
</dbReference>
<reference evidence="13 14" key="1">
    <citation type="submission" date="2019-03" db="EMBL/GenBank/DDBJ databases">
        <title>Genomic Encyclopedia of Type Strains, Phase IV (KMG-IV): sequencing the most valuable type-strain genomes for metagenomic binning, comparative biology and taxonomic classification.</title>
        <authorList>
            <person name="Goeker M."/>
        </authorList>
    </citation>
    <scope>NUCLEOTIDE SEQUENCE [LARGE SCALE GENOMIC DNA]</scope>
    <source>
        <strain evidence="13 14">DSM 25488</strain>
    </source>
</reference>
<keyword evidence="5 10" id="KW-0997">Cell inner membrane</keyword>
<comment type="function">
    <text evidence="10">Interacts with outer membrane receptor proteins that carry out high-affinity binding and energy dependent uptake into the periplasmic space of specific substrates. It could act to transduce energy from the cytoplasmic membrane to specific energy-requiring processes in the outer membrane, resulting in the release into the periplasm of ligands bound by these outer membrane proteins.</text>
</comment>
<dbReference type="NCBIfam" id="TIGR01352">
    <property type="entry name" value="tonB_Cterm"/>
    <property type="match status" value="1"/>
</dbReference>
<comment type="caution">
    <text evidence="13">The sequence shown here is derived from an EMBL/GenBank/DDBJ whole genome shotgun (WGS) entry which is preliminary data.</text>
</comment>
<dbReference type="InterPro" id="IPR006260">
    <property type="entry name" value="TonB/TolA_C"/>
</dbReference>
<evidence type="ECO:0000256" key="10">
    <source>
        <dbReference type="RuleBase" id="RU362123"/>
    </source>
</evidence>
<evidence type="ECO:0000256" key="4">
    <source>
        <dbReference type="ARBA" id="ARBA00022475"/>
    </source>
</evidence>
<dbReference type="Pfam" id="PF03544">
    <property type="entry name" value="TonB_C"/>
    <property type="match status" value="1"/>
</dbReference>
<evidence type="ECO:0000313" key="13">
    <source>
        <dbReference type="EMBL" id="TDR22803.1"/>
    </source>
</evidence>
<dbReference type="GO" id="GO:0055085">
    <property type="term" value="P:transmembrane transport"/>
    <property type="evidence" value="ECO:0007669"/>
    <property type="project" value="InterPro"/>
</dbReference>
<keyword evidence="4 10" id="KW-1003">Cell membrane</keyword>